<evidence type="ECO:0000313" key="2">
    <source>
        <dbReference type="Proteomes" id="UP000250266"/>
    </source>
</evidence>
<dbReference type="PROSITE" id="PS51257">
    <property type="entry name" value="PROKAR_LIPOPROTEIN"/>
    <property type="match status" value="1"/>
</dbReference>
<name>A0A8E2EGE5_9PEZI</name>
<dbReference type="AlphaFoldDB" id="A0A8E2EGE5"/>
<dbReference type="EMBL" id="KV744863">
    <property type="protein sequence ID" value="OCK83334.1"/>
    <property type="molecule type" value="Genomic_DNA"/>
</dbReference>
<evidence type="ECO:0000313" key="1">
    <source>
        <dbReference type="EMBL" id="OCK83334.1"/>
    </source>
</evidence>
<dbReference type="Proteomes" id="UP000250266">
    <property type="component" value="Unassembled WGS sequence"/>
</dbReference>
<gene>
    <name evidence="1" type="ORF">K432DRAFT_379578</name>
</gene>
<proteinExistence type="predicted"/>
<sequence length="66" mass="7421">MPLPPRIKTSFWHGPASFLSCSLYPAADHCGKSSKRFLSRGAYRHDPAAAIMARADRPCVEEERKF</sequence>
<keyword evidence="2" id="KW-1185">Reference proteome</keyword>
<protein>
    <submittedName>
        <fullName evidence="1">Uncharacterized protein</fullName>
    </submittedName>
</protein>
<reference evidence="1 2" key="1">
    <citation type="journal article" date="2016" name="Nat. Commun.">
        <title>Ectomycorrhizal ecology is imprinted in the genome of the dominant symbiotic fungus Cenococcum geophilum.</title>
        <authorList>
            <consortium name="DOE Joint Genome Institute"/>
            <person name="Peter M."/>
            <person name="Kohler A."/>
            <person name="Ohm R.A."/>
            <person name="Kuo A."/>
            <person name="Krutzmann J."/>
            <person name="Morin E."/>
            <person name="Arend M."/>
            <person name="Barry K.W."/>
            <person name="Binder M."/>
            <person name="Choi C."/>
            <person name="Clum A."/>
            <person name="Copeland A."/>
            <person name="Grisel N."/>
            <person name="Haridas S."/>
            <person name="Kipfer T."/>
            <person name="LaButti K."/>
            <person name="Lindquist E."/>
            <person name="Lipzen A."/>
            <person name="Maire R."/>
            <person name="Meier B."/>
            <person name="Mihaltcheva S."/>
            <person name="Molinier V."/>
            <person name="Murat C."/>
            <person name="Poggeler S."/>
            <person name="Quandt C.A."/>
            <person name="Sperisen C."/>
            <person name="Tritt A."/>
            <person name="Tisserant E."/>
            <person name="Crous P.W."/>
            <person name="Henrissat B."/>
            <person name="Nehls U."/>
            <person name="Egli S."/>
            <person name="Spatafora J.W."/>
            <person name="Grigoriev I.V."/>
            <person name="Martin F.M."/>
        </authorList>
    </citation>
    <scope>NUCLEOTIDE SEQUENCE [LARGE SCALE GENOMIC DNA]</scope>
    <source>
        <strain evidence="1 2">CBS 459.81</strain>
    </source>
</reference>
<accession>A0A8E2EGE5</accession>
<organism evidence="1 2">
    <name type="scientific">Lepidopterella palustris CBS 459.81</name>
    <dbReference type="NCBI Taxonomy" id="1314670"/>
    <lineage>
        <taxon>Eukaryota</taxon>
        <taxon>Fungi</taxon>
        <taxon>Dikarya</taxon>
        <taxon>Ascomycota</taxon>
        <taxon>Pezizomycotina</taxon>
        <taxon>Dothideomycetes</taxon>
        <taxon>Pleosporomycetidae</taxon>
        <taxon>Mytilinidiales</taxon>
        <taxon>Argynnaceae</taxon>
        <taxon>Lepidopterella</taxon>
    </lineage>
</organism>